<evidence type="ECO:0000313" key="1">
    <source>
        <dbReference type="EMBL" id="OFE42692.1"/>
    </source>
</evidence>
<dbReference type="Proteomes" id="UP000186931">
    <property type="component" value="Unassembled WGS sequence"/>
</dbReference>
<organism evidence="1 2">
    <name type="scientific">Acinetobacter towneri</name>
    <dbReference type="NCBI Taxonomy" id="202956"/>
    <lineage>
        <taxon>Bacteria</taxon>
        <taxon>Pseudomonadati</taxon>
        <taxon>Pseudomonadota</taxon>
        <taxon>Gammaproteobacteria</taxon>
        <taxon>Moraxellales</taxon>
        <taxon>Moraxellaceae</taxon>
        <taxon>Acinetobacter</taxon>
    </lineage>
</organism>
<dbReference type="AlphaFoldDB" id="A0A1E8DZ57"/>
<name>A0A1E8DZ57_9GAMM</name>
<protein>
    <submittedName>
        <fullName evidence="1">Uncharacterized protein</fullName>
    </submittedName>
</protein>
<evidence type="ECO:0000313" key="2">
    <source>
        <dbReference type="Proteomes" id="UP000186931"/>
    </source>
</evidence>
<dbReference type="EMBL" id="MKQS01000028">
    <property type="protein sequence ID" value="OFE42692.1"/>
    <property type="molecule type" value="Genomic_DNA"/>
</dbReference>
<dbReference type="RefSeq" id="WP_070155462.1">
    <property type="nucleotide sequence ID" value="NZ_MKQS01000028.1"/>
</dbReference>
<dbReference type="STRING" id="202956.BJN41_12865"/>
<comment type="caution">
    <text evidence="1">The sequence shown here is derived from an EMBL/GenBank/DDBJ whole genome shotgun (WGS) entry which is preliminary data.</text>
</comment>
<accession>A0A1E8DZ57</accession>
<reference evidence="1 2" key="1">
    <citation type="submission" date="2016-10" db="EMBL/GenBank/DDBJ databases">
        <title>Genome of airborne Acinetobacter sp. 5-2Ac02 in the hospital environment: Species near to Acinetobacter towneri.</title>
        <authorList>
            <person name="Barbosa B."/>
            <person name="Fernandez-Garcia L."/>
            <person name="Gato E."/>
            <person name="Leao R."/>
            <person name="Albano R."/>
            <person name="Fernandez B."/>
            <person name="Fernandez-Cuenca F."/>
            <person name="Marques E."/>
            <person name="Tomas M."/>
        </authorList>
    </citation>
    <scope>NUCLEOTIDE SEQUENCE [LARGE SCALE GENOMIC DNA]</scope>
    <source>
        <strain evidence="1 2">5-2Ac02</strain>
    </source>
</reference>
<proteinExistence type="predicted"/>
<gene>
    <name evidence="1" type="ORF">BJN41_12865</name>
</gene>
<sequence length="506" mass="58303">MNTLEKSLLIKELHDLTDALKLKRLSLYETAKAKARIKDIFMLCDEPIFQKQLLTFKALQNPIQTAATFAEQSLYAQSFRGVFTEPETLEAALYQQPETGWAILYQPRAGWQIWLIPATERTALLSEFQDLEQVYRWMMQQQQQYHCLQTDAELKQAAVLEAAQTATIEAAKTQQIFTTAEPEENKAVSPPIQFELITQHITTEEATSSDTQVLDVTEYELTIEPITNQTIISNPTLNTTQPDVSTIDTAQPLPAITPKTSTTLAYNLLLNQYSCPISALNLSQNESVQLYRVFLSEAPEVTQYADVLVHLSDPEEDQQQLLARAVYIAEQTNTQGHFIKYLVLLGTLDQIQAIRLTQNLCQQFEHKIAAIREISWEKLQENLFDFNQLFQCYSVAQIVWQQEQYFSFIPKQHIQTTKFIQFEENEAQSHTPLILLKERQKIRVIHGQKRLQLSRTEQAVPHILLDRQQGMSWQMIQKVISQLQQPIDAIQLWQALQMYKEKEISA</sequence>